<dbReference type="Proteomes" id="UP000317835">
    <property type="component" value="Chromosome"/>
</dbReference>
<dbReference type="OrthoDB" id="6637803at2"/>
<proteinExistence type="predicted"/>
<sequence length="751" mass="83048">MSSPSLPEIDAFLDRFFSEPNRLTIDRDLRIRPWVERIRQGDPLPSVLPCWREGRMVDWYGLAFDERQFRAIGEALTAFVGPTYTTFRGQRASPIPGDSVDSAVQSLTGGLCYRFRGDDSAGAAPAVWMALERMRTVLDRRGTRERTAPEPVGRVLRNYFMALQALDEQEADARLVQLRDEHHLDGLNLLFLKVQALASFGRWDELLALPTLRDLLRMRRPLAVTEALIRAAYQVHLSHVESLGGPERAVHVFREEVLPRYGPLYATRAGLKSAEAVKTFMLRAVASDPPLLRVRDDLRATEGLTEADRSFLEALAGLAPGTPDVDAGEPYELARRAASEADYDRAFSIMRPAPPSPARARLLCECAVELGTLEAKSAAVEAVQSLPGDARAVFLRGRLNQHLWDRLQPTPDEEGDAGDAVPVPSDWTSWLAYLDRHDGGRGAREFARQGAFEWSLSGLCARPGAIGQLSGALQRNRSQAAERVLCDCLPHLLEFFRRDPQWPNPAFREIYAWLTELLYVSTEGGLTDLIVFNDLLEALLGLGTGDAGSYRGLVEYVDRLWDAYASPATLDWVLDALELLTAFPRPAPEPLAELFRSIAGRCQGFLRKVGPEQRDLLTALGRDLGEDALIDRAFPLISEQPHASANLLAGLADTSVAIYTLNEVAARQVKQILESRAPGVRVSLCHETGGGSRLRQLARQSDLFIMAVASATHAATDFISKNRPPHMPLLRPLGKGSASMLRVVRDYLSGR</sequence>
<dbReference type="NCBIfam" id="NF041061">
    <property type="entry name" value="DpdD"/>
    <property type="match status" value="1"/>
</dbReference>
<dbReference type="AlphaFoldDB" id="A0A518H986"/>
<dbReference type="InterPro" id="IPR049807">
    <property type="entry name" value="DpdD-like"/>
</dbReference>
<organism evidence="1 2">
    <name type="scientific">Tautonia plasticadhaerens</name>
    <dbReference type="NCBI Taxonomy" id="2527974"/>
    <lineage>
        <taxon>Bacteria</taxon>
        <taxon>Pseudomonadati</taxon>
        <taxon>Planctomycetota</taxon>
        <taxon>Planctomycetia</taxon>
        <taxon>Isosphaerales</taxon>
        <taxon>Isosphaeraceae</taxon>
        <taxon>Tautonia</taxon>
    </lineage>
</organism>
<dbReference type="KEGG" id="tpla:ElP_53490"/>
<protein>
    <submittedName>
        <fullName evidence="1">Uncharacterized protein</fullName>
    </submittedName>
</protein>
<dbReference type="EMBL" id="CP036426">
    <property type="protein sequence ID" value="QDV37410.1"/>
    <property type="molecule type" value="Genomic_DNA"/>
</dbReference>
<evidence type="ECO:0000313" key="1">
    <source>
        <dbReference type="EMBL" id="QDV37410.1"/>
    </source>
</evidence>
<name>A0A518H986_9BACT</name>
<gene>
    <name evidence="1" type="ORF">ElP_53490</name>
</gene>
<evidence type="ECO:0000313" key="2">
    <source>
        <dbReference type="Proteomes" id="UP000317835"/>
    </source>
</evidence>
<dbReference type="RefSeq" id="WP_145275181.1">
    <property type="nucleotide sequence ID" value="NZ_CP036426.1"/>
</dbReference>
<reference evidence="1 2" key="1">
    <citation type="submission" date="2019-02" db="EMBL/GenBank/DDBJ databases">
        <title>Deep-cultivation of Planctomycetes and their phenomic and genomic characterization uncovers novel biology.</title>
        <authorList>
            <person name="Wiegand S."/>
            <person name="Jogler M."/>
            <person name="Boedeker C."/>
            <person name="Pinto D."/>
            <person name="Vollmers J."/>
            <person name="Rivas-Marin E."/>
            <person name="Kohn T."/>
            <person name="Peeters S.H."/>
            <person name="Heuer A."/>
            <person name="Rast P."/>
            <person name="Oberbeckmann S."/>
            <person name="Bunk B."/>
            <person name="Jeske O."/>
            <person name="Meyerdierks A."/>
            <person name="Storesund J.E."/>
            <person name="Kallscheuer N."/>
            <person name="Luecker S."/>
            <person name="Lage O.M."/>
            <person name="Pohl T."/>
            <person name="Merkel B.J."/>
            <person name="Hornburger P."/>
            <person name="Mueller R.-W."/>
            <person name="Bruemmer F."/>
            <person name="Labrenz M."/>
            <person name="Spormann A.M."/>
            <person name="Op den Camp H."/>
            <person name="Overmann J."/>
            <person name="Amann R."/>
            <person name="Jetten M.S.M."/>
            <person name="Mascher T."/>
            <person name="Medema M.H."/>
            <person name="Devos D.P."/>
            <person name="Kaster A.-K."/>
            <person name="Ovreas L."/>
            <person name="Rohde M."/>
            <person name="Galperin M.Y."/>
            <person name="Jogler C."/>
        </authorList>
    </citation>
    <scope>NUCLEOTIDE SEQUENCE [LARGE SCALE GENOMIC DNA]</scope>
    <source>
        <strain evidence="1 2">ElP</strain>
    </source>
</reference>
<keyword evidence="2" id="KW-1185">Reference proteome</keyword>
<accession>A0A518H986</accession>